<keyword evidence="10" id="KW-1185">Reference proteome</keyword>
<keyword evidence="5 7" id="KW-1133">Transmembrane helix</keyword>
<evidence type="ECO:0000256" key="2">
    <source>
        <dbReference type="ARBA" id="ARBA00010792"/>
    </source>
</evidence>
<keyword evidence="4 7" id="KW-0812">Transmembrane</keyword>
<dbReference type="EMBL" id="AZCV01000005">
    <property type="protein sequence ID" value="KRK37386.1"/>
    <property type="molecule type" value="Genomic_DNA"/>
</dbReference>
<feature type="domain" description="VTT" evidence="8">
    <location>
        <begin position="45"/>
        <end position="173"/>
    </location>
</feature>
<feature type="transmembrane region" description="Helical" evidence="7">
    <location>
        <begin position="65"/>
        <end position="86"/>
    </location>
</feature>
<dbReference type="Proteomes" id="UP000050909">
    <property type="component" value="Unassembled WGS sequence"/>
</dbReference>
<dbReference type="RefSeq" id="WP_056946441.1">
    <property type="nucleotide sequence ID" value="NZ_AZCV01000005.1"/>
</dbReference>
<gene>
    <name evidence="9" type="ORF">FC62_GL001264</name>
</gene>
<feature type="transmembrane region" description="Helical" evidence="7">
    <location>
        <begin position="187"/>
        <end position="206"/>
    </location>
</feature>
<dbReference type="NCBIfam" id="NF008102">
    <property type="entry name" value="PRK10847.1"/>
    <property type="match status" value="1"/>
</dbReference>
<feature type="transmembrane region" description="Helical" evidence="7">
    <location>
        <begin position="153"/>
        <end position="175"/>
    </location>
</feature>
<comment type="subcellular location">
    <subcellularLocation>
        <location evidence="1 7">Cell membrane</location>
        <topology evidence="1 7">Multi-pass membrane protein</topology>
    </subcellularLocation>
</comment>
<evidence type="ECO:0000256" key="4">
    <source>
        <dbReference type="ARBA" id="ARBA00022692"/>
    </source>
</evidence>
<keyword evidence="3 7" id="KW-1003">Cell membrane</keyword>
<evidence type="ECO:0000259" key="8">
    <source>
        <dbReference type="Pfam" id="PF09335"/>
    </source>
</evidence>
<dbReference type="PANTHER" id="PTHR30353">
    <property type="entry name" value="INNER MEMBRANE PROTEIN DEDA-RELATED"/>
    <property type="match status" value="1"/>
</dbReference>
<comment type="similarity">
    <text evidence="2 7">Belongs to the DedA family.</text>
</comment>
<dbReference type="InterPro" id="IPR032816">
    <property type="entry name" value="VTT_dom"/>
</dbReference>
<comment type="caution">
    <text evidence="9">The sequence shown here is derived from an EMBL/GenBank/DDBJ whole genome shotgun (WGS) entry which is preliminary data.</text>
</comment>
<evidence type="ECO:0000256" key="5">
    <source>
        <dbReference type="ARBA" id="ARBA00022989"/>
    </source>
</evidence>
<dbReference type="InterPro" id="IPR032818">
    <property type="entry name" value="DedA-like"/>
</dbReference>
<name>A0A0R1H2C9_9LACO</name>
<keyword evidence="6 7" id="KW-0472">Membrane</keyword>
<evidence type="ECO:0000256" key="3">
    <source>
        <dbReference type="ARBA" id="ARBA00022475"/>
    </source>
</evidence>
<evidence type="ECO:0000313" key="9">
    <source>
        <dbReference type="EMBL" id="KRK37386.1"/>
    </source>
</evidence>
<evidence type="ECO:0000256" key="7">
    <source>
        <dbReference type="RuleBase" id="RU367016"/>
    </source>
</evidence>
<dbReference type="AlphaFoldDB" id="A0A0R1H2C9"/>
<protein>
    <submittedName>
        <fullName evidence="9">DedA family membrane protein</fullName>
    </submittedName>
</protein>
<feature type="transmembrane region" description="Helical" evidence="7">
    <location>
        <begin position="21"/>
        <end position="45"/>
    </location>
</feature>
<sequence length="216" mass="24720">MQLIDFILNIDQHLVGIVNNFGNWTYLILFLIIFIETGLVVFPFLPGDSLIFAASAMAANPKYALNIWLAYFIFILAAILGDTINYEIGRWSAKKGSEKNWFNKLINQDKRAAAEHFFEQHGGKTIVIGRFIPFIRTFVPFVSGAGKMSYRHFIAYNFLGGFLWVSLFSIIGYFFGNFPVVQDHFSLIVVAIILVSVVPIIIVYLRKKITQRRQLR</sequence>
<evidence type="ECO:0000256" key="1">
    <source>
        <dbReference type="ARBA" id="ARBA00004651"/>
    </source>
</evidence>
<dbReference type="InterPro" id="IPR058127">
    <property type="entry name" value="DedA"/>
</dbReference>
<reference evidence="9 10" key="1">
    <citation type="journal article" date="2015" name="Genome Announc.">
        <title>Expanding the biotechnology potential of lactobacilli through comparative genomics of 213 strains and associated genera.</title>
        <authorList>
            <person name="Sun Z."/>
            <person name="Harris H.M."/>
            <person name="McCann A."/>
            <person name="Guo C."/>
            <person name="Argimon S."/>
            <person name="Zhang W."/>
            <person name="Yang X."/>
            <person name="Jeffery I.B."/>
            <person name="Cooney J.C."/>
            <person name="Kagawa T.F."/>
            <person name="Liu W."/>
            <person name="Song Y."/>
            <person name="Salvetti E."/>
            <person name="Wrobel A."/>
            <person name="Rasinkangas P."/>
            <person name="Parkhill J."/>
            <person name="Rea M.C."/>
            <person name="O'Sullivan O."/>
            <person name="Ritari J."/>
            <person name="Douillard F.P."/>
            <person name="Paul Ross R."/>
            <person name="Yang R."/>
            <person name="Briner A.E."/>
            <person name="Felis G.E."/>
            <person name="de Vos W.M."/>
            <person name="Barrangou R."/>
            <person name="Klaenhammer T.R."/>
            <person name="Caufield P.W."/>
            <person name="Cui Y."/>
            <person name="Zhang H."/>
            <person name="O'Toole P.W."/>
        </authorList>
    </citation>
    <scope>NUCLEOTIDE SEQUENCE [LARGE SCALE GENOMIC DNA]</scope>
    <source>
        <strain evidence="9 10">DSM 20534</strain>
    </source>
</reference>
<dbReference type="PANTHER" id="PTHR30353:SF0">
    <property type="entry name" value="TRANSMEMBRANE PROTEIN"/>
    <property type="match status" value="1"/>
</dbReference>
<dbReference type="GO" id="GO:0005886">
    <property type="term" value="C:plasma membrane"/>
    <property type="evidence" value="ECO:0007669"/>
    <property type="project" value="UniProtKB-SubCell"/>
</dbReference>
<organism evidence="9 10">
    <name type="scientific">Amylolactobacillus amylotrophicus DSM 20534</name>
    <dbReference type="NCBI Taxonomy" id="1423722"/>
    <lineage>
        <taxon>Bacteria</taxon>
        <taxon>Bacillati</taxon>
        <taxon>Bacillota</taxon>
        <taxon>Bacilli</taxon>
        <taxon>Lactobacillales</taxon>
        <taxon>Lactobacillaceae</taxon>
        <taxon>Amylolactobacillus</taxon>
    </lineage>
</organism>
<dbReference type="PATRIC" id="fig|1423722.3.peg.1289"/>
<dbReference type="Pfam" id="PF09335">
    <property type="entry name" value="VTT_dom"/>
    <property type="match status" value="1"/>
</dbReference>
<proteinExistence type="inferred from homology"/>
<evidence type="ECO:0000313" key="10">
    <source>
        <dbReference type="Proteomes" id="UP000050909"/>
    </source>
</evidence>
<evidence type="ECO:0000256" key="6">
    <source>
        <dbReference type="ARBA" id="ARBA00023136"/>
    </source>
</evidence>
<accession>A0A0R1H2C9</accession>